<evidence type="ECO:0000313" key="1">
    <source>
        <dbReference type="Proteomes" id="UP000887540"/>
    </source>
</evidence>
<dbReference type="AlphaFoldDB" id="A0A914DF16"/>
<reference evidence="2" key="1">
    <citation type="submission" date="2022-11" db="UniProtKB">
        <authorList>
            <consortium name="WormBaseParasite"/>
        </authorList>
    </citation>
    <scope>IDENTIFICATION</scope>
</reference>
<protein>
    <submittedName>
        <fullName evidence="2">Uncharacterized protein</fullName>
    </submittedName>
</protein>
<evidence type="ECO:0000313" key="2">
    <source>
        <dbReference type="WBParaSite" id="ACRNAN_scaffold2540.g7616.t1"/>
    </source>
</evidence>
<dbReference type="WBParaSite" id="ACRNAN_scaffold2540.g7616.t1">
    <property type="protein sequence ID" value="ACRNAN_scaffold2540.g7616.t1"/>
    <property type="gene ID" value="ACRNAN_scaffold2540.g7616"/>
</dbReference>
<sequence length="91" mass="10451">MIAAMCFTIYYRAFHLLDLTDYVKLANLIDRPLSLVIGMTIFQVFDILVGVAVELDRNNILSQQNYDDLVKDDPILEEWFINRKVIASVVG</sequence>
<accession>A0A914DF16</accession>
<proteinExistence type="predicted"/>
<organism evidence="1 2">
    <name type="scientific">Acrobeloides nanus</name>
    <dbReference type="NCBI Taxonomy" id="290746"/>
    <lineage>
        <taxon>Eukaryota</taxon>
        <taxon>Metazoa</taxon>
        <taxon>Ecdysozoa</taxon>
        <taxon>Nematoda</taxon>
        <taxon>Chromadorea</taxon>
        <taxon>Rhabditida</taxon>
        <taxon>Tylenchina</taxon>
        <taxon>Cephalobomorpha</taxon>
        <taxon>Cephaloboidea</taxon>
        <taxon>Cephalobidae</taxon>
        <taxon>Acrobeloides</taxon>
    </lineage>
</organism>
<keyword evidence="1" id="KW-1185">Reference proteome</keyword>
<dbReference type="Proteomes" id="UP000887540">
    <property type="component" value="Unplaced"/>
</dbReference>
<name>A0A914DF16_9BILA</name>